<keyword evidence="1" id="KW-1133">Transmembrane helix</keyword>
<evidence type="ECO:0000256" key="1">
    <source>
        <dbReference type="SAM" id="Phobius"/>
    </source>
</evidence>
<protein>
    <submittedName>
        <fullName evidence="2">Uncharacterized protein</fullName>
    </submittedName>
</protein>
<keyword evidence="1" id="KW-0472">Membrane</keyword>
<keyword evidence="3" id="KW-1185">Reference proteome</keyword>
<feature type="transmembrane region" description="Helical" evidence="1">
    <location>
        <begin position="6"/>
        <end position="26"/>
    </location>
</feature>
<dbReference type="AlphaFoldDB" id="A0A931C2X3"/>
<sequence>MIDEWATLTAGALVSLSGSVGLWMCVRQYIKARNEANRWKSVERLAERHGPEVLTVLPRLARELRDDTRRIDDASEKDEPQT</sequence>
<evidence type="ECO:0000313" key="2">
    <source>
        <dbReference type="EMBL" id="MBG0560121.1"/>
    </source>
</evidence>
<reference evidence="2" key="1">
    <citation type="submission" date="2020-11" db="EMBL/GenBank/DDBJ databases">
        <title>Isolation and identification of active actinomycetes.</title>
        <authorList>
            <person name="Sun X."/>
        </authorList>
    </citation>
    <scope>NUCLEOTIDE SEQUENCE</scope>
    <source>
        <strain evidence="2">NEAU-A11</strain>
    </source>
</reference>
<gene>
    <name evidence="2" type="ORF">I4J89_01400</name>
</gene>
<evidence type="ECO:0000313" key="3">
    <source>
        <dbReference type="Proteomes" id="UP000598146"/>
    </source>
</evidence>
<proteinExistence type="predicted"/>
<keyword evidence="1" id="KW-0812">Transmembrane</keyword>
<organism evidence="2 3">
    <name type="scientific">Actinoplanes aureus</name>
    <dbReference type="NCBI Taxonomy" id="2792083"/>
    <lineage>
        <taxon>Bacteria</taxon>
        <taxon>Bacillati</taxon>
        <taxon>Actinomycetota</taxon>
        <taxon>Actinomycetes</taxon>
        <taxon>Micromonosporales</taxon>
        <taxon>Micromonosporaceae</taxon>
        <taxon>Actinoplanes</taxon>
    </lineage>
</organism>
<dbReference type="Proteomes" id="UP000598146">
    <property type="component" value="Unassembled WGS sequence"/>
</dbReference>
<accession>A0A931C2X3</accession>
<dbReference type="RefSeq" id="WP_196411932.1">
    <property type="nucleotide sequence ID" value="NZ_JADQTO010000001.1"/>
</dbReference>
<dbReference type="EMBL" id="JADQTO010000001">
    <property type="protein sequence ID" value="MBG0560121.1"/>
    <property type="molecule type" value="Genomic_DNA"/>
</dbReference>
<comment type="caution">
    <text evidence="2">The sequence shown here is derived from an EMBL/GenBank/DDBJ whole genome shotgun (WGS) entry which is preliminary data.</text>
</comment>
<name>A0A931C2X3_9ACTN</name>